<feature type="domain" description="DNA2/NAM7 helicase helicase" evidence="3">
    <location>
        <begin position="1391"/>
        <end position="1458"/>
    </location>
</feature>
<dbReference type="InterPro" id="IPR041679">
    <property type="entry name" value="DNA2/NAM7-like_C"/>
</dbReference>
<evidence type="ECO:0000313" key="5">
    <source>
        <dbReference type="EMBL" id="KAF2971500.1"/>
    </source>
</evidence>
<dbReference type="Gene3D" id="3.40.50.300">
    <property type="entry name" value="P-loop containing nucleotide triphosphate hydrolases"/>
    <property type="match status" value="2"/>
</dbReference>
<dbReference type="GO" id="GO:0003723">
    <property type="term" value="F:RNA binding"/>
    <property type="evidence" value="ECO:0007669"/>
    <property type="project" value="UniProtKB-KW"/>
</dbReference>
<dbReference type="Proteomes" id="UP000481858">
    <property type="component" value="Unassembled WGS sequence"/>
</dbReference>
<dbReference type="Pfam" id="PF13087">
    <property type="entry name" value="AAA_12"/>
    <property type="match status" value="1"/>
</dbReference>
<dbReference type="OrthoDB" id="6513042at2759"/>
<feature type="domain" description="RDRP core" evidence="2">
    <location>
        <begin position="108"/>
        <end position="573"/>
    </location>
</feature>
<dbReference type="InterPro" id="IPR007855">
    <property type="entry name" value="RDRP"/>
</dbReference>
<organism evidence="5 6">
    <name type="scientific">Xylaria multiplex</name>
    <dbReference type="NCBI Taxonomy" id="323545"/>
    <lineage>
        <taxon>Eukaryota</taxon>
        <taxon>Fungi</taxon>
        <taxon>Dikarya</taxon>
        <taxon>Ascomycota</taxon>
        <taxon>Pezizomycotina</taxon>
        <taxon>Sordariomycetes</taxon>
        <taxon>Xylariomycetidae</taxon>
        <taxon>Xylariales</taxon>
        <taxon>Xylariaceae</taxon>
        <taxon>Xylaria</taxon>
    </lineage>
</organism>
<keyword evidence="1" id="KW-0347">Helicase</keyword>
<dbReference type="PANTHER" id="PTHR23079">
    <property type="entry name" value="RNA-DEPENDENT RNA POLYMERASE"/>
    <property type="match status" value="1"/>
</dbReference>
<gene>
    <name evidence="5" type="ORF">GQX73_g2139</name>
</gene>
<dbReference type="InterPro" id="IPR027417">
    <property type="entry name" value="P-loop_NTPase"/>
</dbReference>
<feature type="domain" description="DNA2/NAM7 helicase-like C-terminal" evidence="4">
    <location>
        <begin position="1467"/>
        <end position="1666"/>
    </location>
</feature>
<dbReference type="PANTHER" id="PTHR23079:SF55">
    <property type="entry name" value="RNA-DIRECTED RNA POLYMERASE"/>
    <property type="match status" value="1"/>
</dbReference>
<keyword evidence="1" id="KW-0378">Hydrolase</keyword>
<dbReference type="CDD" id="cd18808">
    <property type="entry name" value="SF1_C_Upf1"/>
    <property type="match status" value="1"/>
</dbReference>
<dbReference type="GO" id="GO:0003968">
    <property type="term" value="F:RNA-directed RNA polymerase activity"/>
    <property type="evidence" value="ECO:0007669"/>
    <property type="project" value="UniProtKB-KW"/>
</dbReference>
<evidence type="ECO:0000313" key="6">
    <source>
        <dbReference type="Proteomes" id="UP000481858"/>
    </source>
</evidence>
<name>A0A7C8IUS5_9PEZI</name>
<dbReference type="InterPro" id="IPR047187">
    <property type="entry name" value="SF1_C_Upf1"/>
</dbReference>
<dbReference type="Pfam" id="PF13086">
    <property type="entry name" value="AAA_11"/>
    <property type="match status" value="2"/>
</dbReference>
<feature type="domain" description="DNA2/NAM7 helicase helicase" evidence="3">
    <location>
        <begin position="1277"/>
        <end position="1382"/>
    </location>
</feature>
<comment type="caution">
    <text evidence="5">The sequence shown here is derived from an EMBL/GenBank/DDBJ whole genome shotgun (WGS) entry which is preliminary data.</text>
</comment>
<evidence type="ECO:0000259" key="4">
    <source>
        <dbReference type="Pfam" id="PF13087"/>
    </source>
</evidence>
<evidence type="ECO:0000259" key="2">
    <source>
        <dbReference type="Pfam" id="PF05183"/>
    </source>
</evidence>
<keyword evidence="1" id="KW-0067">ATP-binding</keyword>
<dbReference type="SUPFAM" id="SSF52540">
    <property type="entry name" value="P-loop containing nucleoside triphosphate hydrolases"/>
    <property type="match status" value="1"/>
</dbReference>
<dbReference type="InParanoid" id="A0A7C8IUS5"/>
<evidence type="ECO:0000259" key="3">
    <source>
        <dbReference type="Pfam" id="PF13086"/>
    </source>
</evidence>
<dbReference type="InterPro" id="IPR041677">
    <property type="entry name" value="DNA2/NAM7_AAA_11"/>
</dbReference>
<protein>
    <submittedName>
        <fullName evidence="5">Uncharacterized protein</fullName>
    </submittedName>
</protein>
<dbReference type="InterPro" id="IPR057596">
    <property type="entry name" value="RDRP_core"/>
</dbReference>
<dbReference type="EMBL" id="WUBL01000013">
    <property type="protein sequence ID" value="KAF2971500.1"/>
    <property type="molecule type" value="Genomic_DNA"/>
</dbReference>
<dbReference type="GO" id="GO:0030422">
    <property type="term" value="P:siRNA processing"/>
    <property type="evidence" value="ECO:0007669"/>
    <property type="project" value="TreeGrafter"/>
</dbReference>
<sequence>MEKGKPGSYEQKLQDVSLTDSQWKYEGLALPGPQYLDESGYVKSVSLISDSTNSHIVLRLQKLNTNRATAGLKPSSLMLISFSAFRPRYNLPDEGGEHKPWARKESLGYMVNLLRAGIELQGVHYHFYGHSNSQLKSRTCLLLAASKVDISRRIESFGDFSKMKSVAKKTKRIGLLFSAAEVATIVDPSRCEDIPDIENDNYVFTDGCGLISPRFAQELSRLLRLTFRDKRYSPSVFQIRYRGYKGVVTLDPTMKDRRTLLKFRKSMKKFSGGEDMSFSVVEYSKPYVYGHLNDEVVILLNSLGISAETLLMKQDEHIQLLNEASEDPRVAFRFLCYINKFELAEKLLIESMETVRPEILKLVKAERGKMLNKRDVQKCRIFVSKSRLLYGVCDAWGVLKQGECHVKITTDENGAPQTLRNAHVLVTRNPCLHPGDLQKFKLAYYPELSHLVDCIVFPVCGKRPSADMMSGGDLDGDTFFVCWDEDLMPSKLADPALYPAGREPVSFKAISDDDRLQFFAQYSSVSLGRIKNLYLDWAKVKGPMAPECQELNRLFSQCVDGNRIKVPPKLENTPSPSSSTDTIPFILDILHESATRSIDPINAIARNLEGYDFDAIELLLSRDGIAVSEFELIQLAFKWCRRNNTPLHDLLYFFDFNILSSEEKAWTISQLPVLPDVPKLVMNALCSSQLVNNQEIGKYALDNPRIRWRRVYSSHDRMATFLEETTKSLELFHKKLILLRVDERLTIALYVPKKVERLQDYLVDDHVRLFAFPHTQGPQLQSRLCLPTKLNYRLYCDDNSFQLFENQRSNTWIHIRRGGSDDSSYRNTTNVGDRRRQRQQTLDSGQNVDFVVSIALDKFSRGLQQHIGRVNRNGVLAAEIYVITNRDIQSMQTLDLWLKYIDTEERMPLFDEEPREYSVPSLTNLELIDEPEPITRIVNEDLSVLKEVQSLDNLSYIFKWLWERNAKHLLLKSVTYLLDETSNSVPTALAPSDILEAIFTSLKSNPFLSTCFVQIGNWSELVEEVADKIENRAPEILRGFILCANDAQELVLRPLKTVFSQVQSMSSNTFSSLVELVALTVHSPNLALDILLECFEPESARLLHGMDARMVSNLTHNLIGIALDHIGEVDENAKEQEDLLTLTLDPKQIDGNAVVEATFRIDSPRGAPDRSAHVRLTVASQPTNSPLQKLVSVDALVTSSEKGLAKFRCLHPLPPYFEQCSWRLTYCAPFVTTTAMFNAAKNFAENPDTCCSIWTQLLVASSSPSISPTIAYHSQAELNDSQNTAVEETLRSPLVCLWGPPGTGKTQTIVAAIVALERILQKERILVTAPTHNAVDNVMRRYLAVARPDSQLVLRVSTEVRKVADDLRPYTLDAMAGMEIYSDRKVLKEAERRVKKCRLVFTTCIGAGIGLLRNQTFEVVIIDEASQQTEPASLVPLTKGCQRALLVGDHVQLRPTVQQLAGALEFDVSLFERLYKQPARSGSTVSGSGIPKLMLDTQYRMHPSICKFSSDQFYEGKLLTGIESAHRPLSPSMFPWPIDATNKQDIARTIFIECADREDKLAQLSKSNEGQARLCHRICSLLCTQRVPSQTEQGALATCEQSIALAGMKNIEVSSIDGYQGREADIVVFVTTRCNASCNIGFLKDLRRMNVALTRAKAGLIIIGNRETLTQGTVDPESTAMWKRLLGSLVVVDVS</sequence>
<dbReference type="Pfam" id="PF05183">
    <property type="entry name" value="RdRP"/>
    <property type="match status" value="1"/>
</dbReference>
<keyword evidence="6" id="KW-1185">Reference proteome</keyword>
<accession>A0A7C8IUS5</accession>
<keyword evidence="1" id="KW-0547">Nucleotide-binding</keyword>
<evidence type="ECO:0000256" key="1">
    <source>
        <dbReference type="ARBA" id="ARBA00022806"/>
    </source>
</evidence>
<reference evidence="5 6" key="1">
    <citation type="submission" date="2019-12" db="EMBL/GenBank/DDBJ databases">
        <title>Draft genome sequence of the ascomycete Xylaria multiplex DSM 110363.</title>
        <authorList>
            <person name="Buettner E."/>
            <person name="Kellner H."/>
        </authorList>
    </citation>
    <scope>NUCLEOTIDE SEQUENCE [LARGE SCALE GENOMIC DNA]</scope>
    <source>
        <strain evidence="5 6">DSM 110363</strain>
    </source>
</reference>
<dbReference type="GO" id="GO:0031380">
    <property type="term" value="C:nuclear RNA-directed RNA polymerase complex"/>
    <property type="evidence" value="ECO:0007669"/>
    <property type="project" value="TreeGrafter"/>
</dbReference>
<dbReference type="GO" id="GO:0004386">
    <property type="term" value="F:helicase activity"/>
    <property type="evidence" value="ECO:0007669"/>
    <property type="project" value="InterPro"/>
</dbReference>
<proteinExistence type="predicted"/>